<dbReference type="GO" id="GO:0005886">
    <property type="term" value="C:plasma membrane"/>
    <property type="evidence" value="ECO:0007669"/>
    <property type="project" value="UniProtKB-SubCell"/>
</dbReference>
<dbReference type="Proteomes" id="UP000614811">
    <property type="component" value="Unassembled WGS sequence"/>
</dbReference>
<feature type="transmembrane region" description="Helical" evidence="6">
    <location>
        <begin position="31"/>
        <end position="49"/>
    </location>
</feature>
<comment type="subcellular location">
    <subcellularLocation>
        <location evidence="1">Cell membrane</location>
        <topology evidence="1">Multi-pass membrane protein</topology>
    </subcellularLocation>
</comment>
<keyword evidence="5 6" id="KW-0472">Membrane</keyword>
<keyword evidence="9" id="KW-1185">Reference proteome</keyword>
<evidence type="ECO:0000256" key="4">
    <source>
        <dbReference type="ARBA" id="ARBA00022989"/>
    </source>
</evidence>
<feature type="domain" description="DUF3817" evidence="7">
    <location>
        <begin position="2"/>
        <end position="85"/>
    </location>
</feature>
<dbReference type="PANTHER" id="PTHR40077:SF1">
    <property type="entry name" value="MEMBRANE PROTEIN"/>
    <property type="match status" value="1"/>
</dbReference>
<reference evidence="8" key="2">
    <citation type="submission" date="2020-09" db="EMBL/GenBank/DDBJ databases">
        <authorList>
            <person name="Sun Q."/>
            <person name="Kim S."/>
        </authorList>
    </citation>
    <scope>NUCLEOTIDE SEQUENCE</scope>
    <source>
        <strain evidence="8">KCTC 12711</strain>
    </source>
</reference>
<proteinExistence type="predicted"/>
<dbReference type="PANTHER" id="PTHR40077">
    <property type="entry name" value="MEMBRANE PROTEIN-RELATED"/>
    <property type="match status" value="1"/>
</dbReference>
<gene>
    <name evidence="8" type="ORF">GCM10008090_24620</name>
</gene>
<keyword evidence="3 6" id="KW-0812">Transmembrane</keyword>
<name>A0A918RWR1_9GAMM</name>
<evidence type="ECO:0000259" key="7">
    <source>
        <dbReference type="Pfam" id="PF12823"/>
    </source>
</evidence>
<feature type="transmembrane region" description="Helical" evidence="6">
    <location>
        <begin position="6"/>
        <end position="24"/>
    </location>
</feature>
<evidence type="ECO:0000256" key="3">
    <source>
        <dbReference type="ARBA" id="ARBA00022692"/>
    </source>
</evidence>
<dbReference type="NCBIfam" id="TIGR03954">
    <property type="entry name" value="integ_memb_HG"/>
    <property type="match status" value="1"/>
</dbReference>
<evidence type="ECO:0000313" key="8">
    <source>
        <dbReference type="EMBL" id="GHA13918.1"/>
    </source>
</evidence>
<keyword evidence="2" id="KW-1003">Cell membrane</keyword>
<organism evidence="8 9">
    <name type="scientific">Arenicella chitinivorans</name>
    <dbReference type="NCBI Taxonomy" id="1329800"/>
    <lineage>
        <taxon>Bacteria</taxon>
        <taxon>Pseudomonadati</taxon>
        <taxon>Pseudomonadota</taxon>
        <taxon>Gammaproteobacteria</taxon>
        <taxon>Arenicellales</taxon>
        <taxon>Arenicellaceae</taxon>
        <taxon>Arenicella</taxon>
    </lineage>
</organism>
<dbReference type="EMBL" id="BMXA01000004">
    <property type="protein sequence ID" value="GHA13918.1"/>
    <property type="molecule type" value="Genomic_DNA"/>
</dbReference>
<reference evidence="8" key="1">
    <citation type="journal article" date="2014" name="Int. J. Syst. Evol. Microbiol.">
        <title>Complete genome sequence of Corynebacterium casei LMG S-19264T (=DSM 44701T), isolated from a smear-ripened cheese.</title>
        <authorList>
            <consortium name="US DOE Joint Genome Institute (JGI-PGF)"/>
            <person name="Walter F."/>
            <person name="Albersmeier A."/>
            <person name="Kalinowski J."/>
            <person name="Ruckert C."/>
        </authorList>
    </citation>
    <scope>NUCLEOTIDE SEQUENCE</scope>
    <source>
        <strain evidence="8">KCTC 12711</strain>
    </source>
</reference>
<feature type="transmembrane region" description="Helical" evidence="6">
    <location>
        <begin position="61"/>
        <end position="84"/>
    </location>
</feature>
<dbReference type="AlphaFoldDB" id="A0A918RWR1"/>
<dbReference type="RefSeq" id="WP_189401642.1">
    <property type="nucleotide sequence ID" value="NZ_BMXA01000004.1"/>
</dbReference>
<protein>
    <recommendedName>
        <fullName evidence="7">DUF3817 domain-containing protein</fullName>
    </recommendedName>
</protein>
<comment type="caution">
    <text evidence="8">The sequence shown here is derived from an EMBL/GenBank/DDBJ whole genome shotgun (WGS) entry which is preliminary data.</text>
</comment>
<evidence type="ECO:0000256" key="6">
    <source>
        <dbReference type="SAM" id="Phobius"/>
    </source>
</evidence>
<accession>A0A918RWR1</accession>
<dbReference type="InterPro" id="IPR023845">
    <property type="entry name" value="DUF3817_TM"/>
</dbReference>
<evidence type="ECO:0000256" key="2">
    <source>
        <dbReference type="ARBA" id="ARBA00022475"/>
    </source>
</evidence>
<evidence type="ECO:0000256" key="5">
    <source>
        <dbReference type="ARBA" id="ARBA00023136"/>
    </source>
</evidence>
<evidence type="ECO:0000256" key="1">
    <source>
        <dbReference type="ARBA" id="ARBA00004651"/>
    </source>
</evidence>
<dbReference type="Pfam" id="PF12823">
    <property type="entry name" value="DUF3817"/>
    <property type="match status" value="1"/>
</dbReference>
<keyword evidence="4 6" id="KW-1133">Transmembrane helix</keyword>
<sequence>MLQFFRVVSLIEGLSYLLILCVTLGVINRELVFYLGMGHGILFLLYLSLSAVVSHKQSWPIVIWLLVIVASVIPFAFIPVEIFIKRELAKIESST</sequence>
<evidence type="ECO:0000313" key="9">
    <source>
        <dbReference type="Proteomes" id="UP000614811"/>
    </source>
</evidence>